<feature type="compositionally biased region" description="Basic and acidic residues" evidence="1">
    <location>
        <begin position="1"/>
        <end position="12"/>
    </location>
</feature>
<feature type="region of interest" description="Disordered" evidence="1">
    <location>
        <begin position="1"/>
        <end position="29"/>
    </location>
</feature>
<evidence type="ECO:0000256" key="1">
    <source>
        <dbReference type="SAM" id="MobiDB-lite"/>
    </source>
</evidence>
<keyword evidence="2" id="KW-0812">Transmembrane</keyword>
<evidence type="ECO:0000313" key="3">
    <source>
        <dbReference type="EMBL" id="PSC72949.1"/>
    </source>
</evidence>
<dbReference type="Proteomes" id="UP000239649">
    <property type="component" value="Unassembled WGS sequence"/>
</dbReference>
<protein>
    <submittedName>
        <fullName evidence="3">Membrane transporter</fullName>
    </submittedName>
</protein>
<feature type="transmembrane region" description="Helical" evidence="2">
    <location>
        <begin position="35"/>
        <end position="55"/>
    </location>
</feature>
<name>A0A2P6VFU9_9CHLO</name>
<gene>
    <name evidence="3" type="ORF">C2E20_3764</name>
</gene>
<keyword evidence="2" id="KW-1133">Transmembrane helix</keyword>
<feature type="transmembrane region" description="Helical" evidence="2">
    <location>
        <begin position="159"/>
        <end position="178"/>
    </location>
</feature>
<accession>A0A2P6VFU9</accession>
<sequence length="228" mass="24220">MFGKKKSGDGGGERAAGGFRSGGERGEPTKTHKSLIWLGWLLQTAGFGILLGGVASMQNECGSGAVTTLYPTGSPGYLAPVACDNLFQYTWWITFLHFFVWFLVLAYLVTGVIHKTRPALIGMLAVAAVLLMDTANTYIMFNYINGLSGKMATRTRVTTAGAIVAAVSDLFLILVVGWQDLWHHEPQGSYHESGYGANTTTTTTAAVPVTVPVTHTAAATADRTATAV</sequence>
<evidence type="ECO:0000313" key="4">
    <source>
        <dbReference type="Proteomes" id="UP000239649"/>
    </source>
</evidence>
<keyword evidence="2" id="KW-0472">Membrane</keyword>
<feature type="transmembrane region" description="Helical" evidence="2">
    <location>
        <begin position="120"/>
        <end position="139"/>
    </location>
</feature>
<organism evidence="3 4">
    <name type="scientific">Micractinium conductrix</name>
    <dbReference type="NCBI Taxonomy" id="554055"/>
    <lineage>
        <taxon>Eukaryota</taxon>
        <taxon>Viridiplantae</taxon>
        <taxon>Chlorophyta</taxon>
        <taxon>core chlorophytes</taxon>
        <taxon>Trebouxiophyceae</taxon>
        <taxon>Chlorellales</taxon>
        <taxon>Chlorellaceae</taxon>
        <taxon>Chlorella clade</taxon>
        <taxon>Micractinium</taxon>
    </lineage>
</organism>
<dbReference type="AlphaFoldDB" id="A0A2P6VFU9"/>
<comment type="caution">
    <text evidence="3">The sequence shown here is derived from an EMBL/GenBank/DDBJ whole genome shotgun (WGS) entry which is preliminary data.</text>
</comment>
<evidence type="ECO:0000256" key="2">
    <source>
        <dbReference type="SAM" id="Phobius"/>
    </source>
</evidence>
<feature type="transmembrane region" description="Helical" evidence="2">
    <location>
        <begin position="89"/>
        <end position="108"/>
    </location>
</feature>
<keyword evidence="4" id="KW-1185">Reference proteome</keyword>
<dbReference type="EMBL" id="LHPF02000008">
    <property type="protein sequence ID" value="PSC72949.1"/>
    <property type="molecule type" value="Genomic_DNA"/>
</dbReference>
<proteinExistence type="predicted"/>
<dbReference type="OrthoDB" id="510594at2759"/>
<reference evidence="3 4" key="1">
    <citation type="journal article" date="2018" name="Plant J.">
        <title>Genome sequences of Chlorella sorokiniana UTEX 1602 and Micractinium conductrix SAG 241.80: implications to maltose excretion by a green alga.</title>
        <authorList>
            <person name="Arriola M.B."/>
            <person name="Velmurugan N."/>
            <person name="Zhang Y."/>
            <person name="Plunkett M.H."/>
            <person name="Hondzo H."/>
            <person name="Barney B.M."/>
        </authorList>
    </citation>
    <scope>NUCLEOTIDE SEQUENCE [LARGE SCALE GENOMIC DNA]</scope>
    <source>
        <strain evidence="3 4">SAG 241.80</strain>
    </source>
</reference>